<evidence type="ECO:0000313" key="3">
    <source>
        <dbReference type="EMBL" id="SPO32527.1"/>
    </source>
</evidence>
<feature type="compositionally biased region" description="Low complexity" evidence="1">
    <location>
        <begin position="290"/>
        <end position="308"/>
    </location>
</feature>
<feature type="region of interest" description="Disordered" evidence="1">
    <location>
        <begin position="42"/>
        <end position="70"/>
    </location>
</feature>
<feature type="region of interest" description="Disordered" evidence="1">
    <location>
        <begin position="360"/>
        <end position="411"/>
    </location>
</feature>
<feature type="compositionally biased region" description="Polar residues" evidence="1">
    <location>
        <begin position="42"/>
        <end position="51"/>
    </location>
</feature>
<dbReference type="PANTHER" id="PTHR28125:SF2">
    <property type="entry name" value="MEIOTIC EXPRESSION UP-REGULATED PROTEIN 26"/>
    <property type="match status" value="1"/>
</dbReference>
<evidence type="ECO:0000313" key="4">
    <source>
        <dbReference type="Proteomes" id="UP000324022"/>
    </source>
</evidence>
<feature type="compositionally biased region" description="Basic and acidic residues" evidence="1">
    <location>
        <begin position="227"/>
        <end position="243"/>
    </location>
</feature>
<dbReference type="OrthoDB" id="5595379at2759"/>
<dbReference type="Proteomes" id="UP000324022">
    <property type="component" value="Unassembled WGS sequence"/>
</dbReference>
<dbReference type="Pfam" id="PF14616">
    <property type="entry name" value="Rua1_C"/>
    <property type="match status" value="1"/>
</dbReference>
<dbReference type="InterPro" id="IPR028012">
    <property type="entry name" value="Rua1_C"/>
</dbReference>
<dbReference type="AlphaFoldDB" id="A0A5C3ERX3"/>
<protein>
    <submittedName>
        <fullName evidence="3">Related to Meiotic expression upregulated protein 26</fullName>
    </submittedName>
</protein>
<proteinExistence type="predicted"/>
<reference evidence="3 4" key="1">
    <citation type="submission" date="2018-03" db="EMBL/GenBank/DDBJ databases">
        <authorList>
            <person name="Guldener U."/>
        </authorList>
    </citation>
    <scope>NUCLEOTIDE SEQUENCE [LARGE SCALE GENOMIC DNA]</scope>
    <source>
        <strain evidence="3 4">NBRC100155</strain>
    </source>
</reference>
<sequence length="611" mass="66480">MLASQAAIDSNKAPSDFHRLISSSPVSISSALLLTIKGMNHDSSSQVSSAQGYIDPKSALSPPSCDPLGQGALLSSSQISQSEEDQLRGRVGDLPAAIIPQADFILSSCDEDAEGEPDESFQSEHSFWMTHPGDTSASTIATLDVDEPPIPLIGRDGTWKGVQSLLSTTRDDKQDKQSVTDDDSQPVRPLTDANKISEPTLLYSTPSRRARQKPASSITGSTVGETSRSEGQKQTKEGDDAQPERPGSSKRSSPTKGASRRQPKRSKLSKSAALSSSIGSEHHRDDGDASSESGSVSGSKSAPSPASSTGRYKLRKKDSVLTRSLAALLTPPRDKLPQSSLDAVNGSAKWLDHIDQELNSEPEAARQPSPSPEEEEEDVKPDMAEGNGAEGTSAEWDELDPDSARPVTVRDKGRRAFPAEWETHPDFPLLYQRYCVPSSVSPEVLEMLLRGLNFANVDEEFHEIVDRAQTVQGTFNKPRSILDLYTPRFVKGVGVQKVGMCPICYEDGRVKFLKTKFSAYNYHMQNFHGVSALTGLPFTPPSKFRTKARPNAKPKERKELVQGFCHSCNKYIDIQGPKQTEVKVAEIYWWKHAQVCHRGAGVPEGLLAGNK</sequence>
<organism evidence="3 4">
    <name type="scientific">Ustilago trichophora</name>
    <dbReference type="NCBI Taxonomy" id="86804"/>
    <lineage>
        <taxon>Eukaryota</taxon>
        <taxon>Fungi</taxon>
        <taxon>Dikarya</taxon>
        <taxon>Basidiomycota</taxon>
        <taxon>Ustilaginomycotina</taxon>
        <taxon>Ustilaginomycetes</taxon>
        <taxon>Ustilaginales</taxon>
        <taxon>Ustilaginaceae</taxon>
        <taxon>Ustilago</taxon>
    </lineage>
</organism>
<name>A0A5C3ERX3_9BASI</name>
<accession>A0A5C3ERX3</accession>
<feature type="compositionally biased region" description="Basic residues" evidence="1">
    <location>
        <begin position="258"/>
        <end position="268"/>
    </location>
</feature>
<evidence type="ECO:0000256" key="1">
    <source>
        <dbReference type="SAM" id="MobiDB-lite"/>
    </source>
</evidence>
<keyword evidence="4" id="KW-1185">Reference proteome</keyword>
<evidence type="ECO:0000259" key="2">
    <source>
        <dbReference type="Pfam" id="PF14616"/>
    </source>
</evidence>
<gene>
    <name evidence="3" type="ORF">UTRI_04271</name>
</gene>
<feature type="compositionally biased region" description="Basic and acidic residues" evidence="1">
    <location>
        <begin position="169"/>
        <end position="179"/>
    </location>
</feature>
<dbReference type="PANTHER" id="PTHR28125">
    <property type="entry name" value="MEIOTIC EXPRESSION UP-REGULATED PROTEIN 26"/>
    <property type="match status" value="1"/>
</dbReference>
<dbReference type="EMBL" id="OOIN01000047">
    <property type="protein sequence ID" value="SPO32527.1"/>
    <property type="molecule type" value="Genomic_DNA"/>
</dbReference>
<feature type="region of interest" description="Disordered" evidence="1">
    <location>
        <begin position="163"/>
        <end position="318"/>
    </location>
</feature>
<feature type="compositionally biased region" description="Polar residues" evidence="1">
    <location>
        <begin position="214"/>
        <end position="226"/>
    </location>
</feature>
<feature type="domain" description="Transcription regulator Rua1 C-terminal" evidence="2">
    <location>
        <begin position="480"/>
        <end position="597"/>
    </location>
</feature>